<dbReference type="PANTHER" id="PTHR34236">
    <property type="entry name" value="DIMETHYL SULFOXIDE REDUCTASE TRANSCRIPTIONAL ACTIVATOR"/>
    <property type="match status" value="1"/>
</dbReference>
<evidence type="ECO:0000313" key="3">
    <source>
        <dbReference type="Proteomes" id="UP000789941"/>
    </source>
</evidence>
<dbReference type="Pfam" id="PF04967">
    <property type="entry name" value="HTH_10"/>
    <property type="match status" value="1"/>
</dbReference>
<dbReference type="InterPro" id="IPR013324">
    <property type="entry name" value="RNA_pol_sigma_r3/r4-like"/>
</dbReference>
<accession>A0A5E4LSZ3</accession>
<comment type="caution">
    <text evidence="2">The sequence shown here is derived from an EMBL/GenBank/DDBJ whole genome shotgun (WGS) entry which is preliminary data.</text>
</comment>
<protein>
    <submittedName>
        <fullName evidence="2">HTH DNA binding domain protein</fullName>
    </submittedName>
</protein>
<dbReference type="AlphaFoldDB" id="A0A5E4LSZ3"/>
<evidence type="ECO:0000259" key="1">
    <source>
        <dbReference type="Pfam" id="PF04967"/>
    </source>
</evidence>
<dbReference type="EMBL" id="CABMJJ010000009">
    <property type="protein sequence ID" value="VVC04193.1"/>
    <property type="molecule type" value="Genomic_DNA"/>
</dbReference>
<name>A0A5E4LSZ3_9ARCH</name>
<organism evidence="2 3">
    <name type="scientific">Candidatus Bilamarchaeum dharawalense</name>
    <dbReference type="NCBI Taxonomy" id="2885759"/>
    <lineage>
        <taxon>Archaea</taxon>
        <taxon>Candidatus Micrarchaeota</taxon>
        <taxon>Candidatus Micrarchaeia</taxon>
        <taxon>Candidatus Anstonellales</taxon>
        <taxon>Candidatus Bilamarchaeaceae</taxon>
        <taxon>Candidatus Bilamarchaeum</taxon>
    </lineage>
</organism>
<sequence length="238" mass="27255">MSEKTQPLIVELEQIHDCTSIAVTDKLKDVKIKWLATIGQDEKTITNLFEVDTSHLRTVVDLWKRQTKVKEVSIILIGPHKSQLSIRQSKDLATAPALAKTKTMWIEPTYTEAGVDYVTMLAPNFKNLKDFMELVKEHGYDLKIKSKRYLEPSQAVSLDSFRTSGFSKLKFASELLTDRQMEVFDLACRYGYYEEPKKISIEELSQKLGISPSTCAELLRKAEKKLLPVLNDILRVMR</sequence>
<dbReference type="InterPro" id="IPR036388">
    <property type="entry name" value="WH-like_DNA-bd_sf"/>
</dbReference>
<dbReference type="Proteomes" id="UP000789941">
    <property type="component" value="Unassembled WGS sequence"/>
</dbReference>
<dbReference type="SUPFAM" id="SSF88659">
    <property type="entry name" value="Sigma3 and sigma4 domains of RNA polymerase sigma factors"/>
    <property type="match status" value="1"/>
</dbReference>
<gene>
    <name evidence="2" type="ORF">LFW2832_00789</name>
</gene>
<dbReference type="PANTHER" id="PTHR34236:SF1">
    <property type="entry name" value="DIMETHYL SULFOXIDE REDUCTASE TRANSCRIPTIONAL ACTIVATOR"/>
    <property type="match status" value="1"/>
</dbReference>
<feature type="domain" description="HTH bat-type" evidence="1">
    <location>
        <begin position="176"/>
        <end position="227"/>
    </location>
</feature>
<dbReference type="InterPro" id="IPR007050">
    <property type="entry name" value="HTH_bacterioopsin"/>
</dbReference>
<proteinExistence type="predicted"/>
<reference evidence="2 3" key="1">
    <citation type="submission" date="2019-08" db="EMBL/GenBank/DDBJ databases">
        <authorList>
            <person name="Vazquez-Campos X."/>
        </authorList>
    </citation>
    <scope>NUCLEOTIDE SEQUENCE [LARGE SCALE GENOMIC DNA]</scope>
    <source>
        <strain evidence="2">LFW-283_2</strain>
    </source>
</reference>
<evidence type="ECO:0000313" key="2">
    <source>
        <dbReference type="EMBL" id="VVC04193.1"/>
    </source>
</evidence>
<dbReference type="Gene3D" id="1.10.10.10">
    <property type="entry name" value="Winged helix-like DNA-binding domain superfamily/Winged helix DNA-binding domain"/>
    <property type="match status" value="1"/>
</dbReference>